<proteinExistence type="predicted"/>
<evidence type="ECO:0000256" key="3">
    <source>
        <dbReference type="ARBA" id="ARBA00022723"/>
    </source>
</evidence>
<evidence type="ECO:0000256" key="5">
    <source>
        <dbReference type="ARBA" id="ARBA00023004"/>
    </source>
</evidence>
<accession>A0A2N0H7D7</accession>
<dbReference type="PROSITE" id="PS51296">
    <property type="entry name" value="RIESKE"/>
    <property type="match status" value="1"/>
</dbReference>
<dbReference type="Pfam" id="PF00355">
    <property type="entry name" value="Rieske"/>
    <property type="match status" value="1"/>
</dbReference>
<dbReference type="AlphaFoldDB" id="A0A2N0H7D7"/>
<dbReference type="GO" id="GO:0051537">
    <property type="term" value="F:2 iron, 2 sulfur cluster binding"/>
    <property type="evidence" value="ECO:0007669"/>
    <property type="project" value="UniProtKB-KW"/>
</dbReference>
<keyword evidence="9" id="KW-1185">Reference proteome</keyword>
<evidence type="ECO:0000256" key="1">
    <source>
        <dbReference type="ARBA" id="ARBA00001962"/>
    </source>
</evidence>
<evidence type="ECO:0000256" key="2">
    <source>
        <dbReference type="ARBA" id="ARBA00022714"/>
    </source>
</evidence>
<evidence type="ECO:0000259" key="7">
    <source>
        <dbReference type="PROSITE" id="PS51296"/>
    </source>
</evidence>
<dbReference type="InterPro" id="IPR017941">
    <property type="entry name" value="Rieske_2Fe-2S"/>
</dbReference>
<dbReference type="PRINTS" id="PR00090">
    <property type="entry name" value="RNGDIOXGNASE"/>
</dbReference>
<dbReference type="InterPro" id="IPR036922">
    <property type="entry name" value="Rieske_2Fe-2S_sf"/>
</dbReference>
<keyword evidence="3" id="KW-0479">Metal-binding</keyword>
<comment type="cofactor">
    <cofactor evidence="1">
        <name>Fe cation</name>
        <dbReference type="ChEBI" id="CHEBI:24875"/>
    </cofactor>
</comment>
<evidence type="ECO:0000256" key="4">
    <source>
        <dbReference type="ARBA" id="ARBA00023002"/>
    </source>
</evidence>
<dbReference type="RefSeq" id="WP_100867581.1">
    <property type="nucleotide sequence ID" value="NZ_PHUF01000004.1"/>
</dbReference>
<keyword evidence="6" id="KW-0411">Iron-sulfur</keyword>
<dbReference type="InterPro" id="IPR001663">
    <property type="entry name" value="Rng_hydr_dOase-A"/>
</dbReference>
<feature type="domain" description="Rieske" evidence="7">
    <location>
        <begin position="72"/>
        <end position="179"/>
    </location>
</feature>
<protein>
    <submittedName>
        <fullName evidence="8">Phenylpropionate dioxygenase-like ring-hydroxylating dioxygenase large terminal subunit</fullName>
    </submittedName>
</protein>
<dbReference type="GO" id="GO:0051213">
    <property type="term" value="F:dioxygenase activity"/>
    <property type="evidence" value="ECO:0007669"/>
    <property type="project" value="UniProtKB-KW"/>
</dbReference>
<gene>
    <name evidence="8" type="ORF">B0I00_2391</name>
</gene>
<dbReference type="EMBL" id="PHUF01000004">
    <property type="protein sequence ID" value="PKB14790.1"/>
    <property type="molecule type" value="Genomic_DNA"/>
</dbReference>
<dbReference type="PANTHER" id="PTHR43756:SF5">
    <property type="entry name" value="CHOLINE MONOOXYGENASE, CHLOROPLASTIC"/>
    <property type="match status" value="1"/>
</dbReference>
<evidence type="ECO:0000313" key="9">
    <source>
        <dbReference type="Proteomes" id="UP000232587"/>
    </source>
</evidence>
<dbReference type="OrthoDB" id="7458380at2"/>
<keyword evidence="2" id="KW-0001">2Fe-2S</keyword>
<evidence type="ECO:0000256" key="6">
    <source>
        <dbReference type="ARBA" id="ARBA00023014"/>
    </source>
</evidence>
<keyword evidence="4" id="KW-0560">Oxidoreductase</keyword>
<evidence type="ECO:0000313" key="8">
    <source>
        <dbReference type="EMBL" id="PKB14790.1"/>
    </source>
</evidence>
<dbReference type="SUPFAM" id="SSF50022">
    <property type="entry name" value="ISP domain"/>
    <property type="match status" value="1"/>
</dbReference>
<keyword evidence="8" id="KW-0223">Dioxygenase</keyword>
<organism evidence="8 9">
    <name type="scientific">Novosphingobium kunmingense</name>
    <dbReference type="NCBI Taxonomy" id="1211806"/>
    <lineage>
        <taxon>Bacteria</taxon>
        <taxon>Pseudomonadati</taxon>
        <taxon>Pseudomonadota</taxon>
        <taxon>Alphaproteobacteria</taxon>
        <taxon>Sphingomonadales</taxon>
        <taxon>Sphingomonadaceae</taxon>
        <taxon>Novosphingobium</taxon>
    </lineage>
</organism>
<dbReference type="CDD" id="cd03469">
    <property type="entry name" value="Rieske_RO_Alpha_N"/>
    <property type="match status" value="1"/>
</dbReference>
<dbReference type="Pfam" id="PF00848">
    <property type="entry name" value="Ring_hydroxyl_A"/>
    <property type="match status" value="1"/>
</dbReference>
<dbReference type="PANTHER" id="PTHR43756">
    <property type="entry name" value="CHOLINE MONOOXYGENASE, CHLOROPLASTIC"/>
    <property type="match status" value="1"/>
</dbReference>
<dbReference type="Gene3D" id="2.102.10.10">
    <property type="entry name" value="Rieske [2Fe-2S] iron-sulphur domain"/>
    <property type="match status" value="1"/>
</dbReference>
<keyword evidence="5" id="KW-0408">Iron</keyword>
<dbReference type="SUPFAM" id="SSF55961">
    <property type="entry name" value="Bet v1-like"/>
    <property type="match status" value="1"/>
</dbReference>
<comment type="caution">
    <text evidence="8">The sequence shown here is derived from an EMBL/GenBank/DDBJ whole genome shotgun (WGS) entry which is preliminary data.</text>
</comment>
<name>A0A2N0H7D7_9SPHN</name>
<reference evidence="8 9" key="1">
    <citation type="submission" date="2017-11" db="EMBL/GenBank/DDBJ databases">
        <title>Genomic Encyclopedia of Type Strains, Phase III (KMG-III): the genomes of soil and plant-associated and newly described type strains.</title>
        <authorList>
            <person name="Whitman W."/>
        </authorList>
    </citation>
    <scope>NUCLEOTIDE SEQUENCE [LARGE SCALE GENOMIC DNA]</scope>
    <source>
        <strain evidence="8 9">CGMCC 1.12274</strain>
    </source>
</reference>
<dbReference type="InterPro" id="IPR015879">
    <property type="entry name" value="Ring_hydroxy_dOase_asu_C_dom"/>
</dbReference>
<dbReference type="GO" id="GO:0005506">
    <property type="term" value="F:iron ion binding"/>
    <property type="evidence" value="ECO:0007669"/>
    <property type="project" value="InterPro"/>
</dbReference>
<dbReference type="Proteomes" id="UP000232587">
    <property type="component" value="Unassembled WGS sequence"/>
</dbReference>
<sequence>MNATATAAPTERALLQTLDMLSESQQRAIRRIAPHDAATVPTIEARRPVSTFTGEDFFQLEQQRLFRKQAVPITVSARIADPGSAVAHDGYGIPLLVTRDKNGVSHVFLNACTHKGAKLIDGCDVAKGNRLTCPYHAWTFSTDGKLIGAARPETFANLDKSSRGLAELPSREAGGIIWAMLDRHAAPDFSGVDDQLAADFDAFELPGLHVYGHKQFHLDANWKLVLEPFLEGYHVQRLHASTVGPLFADVPNVVDTLGLNIRQISGKMNFTPDCLDIPGENIHASVTHAYNVFPNCVVVTSPYYISVMFLMPTAVDKTTVDYFMLTRRPPDNPKGAELYRKSYEMIVSVFGGEDFYAAQLSHAGLATGAIDDVVYSGLEATIPLYNEILDRVLAN</sequence>
<dbReference type="Gene3D" id="3.90.380.10">
    <property type="entry name" value="Naphthalene 1,2-dioxygenase Alpha Subunit, Chain A, domain 1"/>
    <property type="match status" value="2"/>
</dbReference>